<keyword evidence="2" id="KW-1185">Reference proteome</keyword>
<dbReference type="RefSeq" id="WP_183960328.1">
    <property type="nucleotide sequence ID" value="NZ_JACHHP010000002.1"/>
</dbReference>
<sequence length="320" mass="33349">MVPFSVALSVPGHRSALLRCMLESAAHELRARGIRWKVVEAGSADVTFRQRPATHGDPRTGGDLYAEIHRAGSDAEQIRVDGPLRSAAMVTVLSRIARSLRPGAGASGATGSSVALRWLDAWCNLAANAPIDFSLGGSTVAVLDPRRGTWHAAIGTATPDLEALLDRMTREPFALQPAGTVPATDGVPLKPLLWQLGLTAGAAGLLPSLSQPGELRLKGWPYLAAGGPRSFGDMIRQLRGAPVDLIALRELGLAPREELQGFLNACHACGYLQAVPAAGAFGQRSQAAPLPPLAAVARRGAGRSAGVLASIRRSLGIGAE</sequence>
<evidence type="ECO:0000313" key="1">
    <source>
        <dbReference type="EMBL" id="MBB5207801.1"/>
    </source>
</evidence>
<protein>
    <submittedName>
        <fullName evidence="1">Uncharacterized protein</fullName>
    </submittedName>
</protein>
<dbReference type="EMBL" id="JACHHP010000002">
    <property type="protein sequence ID" value="MBB5207801.1"/>
    <property type="molecule type" value="Genomic_DNA"/>
</dbReference>
<accession>A0A7W8FZ48</accession>
<evidence type="ECO:0000313" key="2">
    <source>
        <dbReference type="Proteomes" id="UP000521199"/>
    </source>
</evidence>
<dbReference type="Proteomes" id="UP000521199">
    <property type="component" value="Unassembled WGS sequence"/>
</dbReference>
<dbReference type="AlphaFoldDB" id="A0A7W8FZ48"/>
<name>A0A7W8FZ48_9GAMM</name>
<organism evidence="1 2">
    <name type="scientific">Chiayiivirga flava</name>
    <dbReference type="NCBI Taxonomy" id="659595"/>
    <lineage>
        <taxon>Bacteria</taxon>
        <taxon>Pseudomonadati</taxon>
        <taxon>Pseudomonadota</taxon>
        <taxon>Gammaproteobacteria</taxon>
        <taxon>Lysobacterales</taxon>
        <taxon>Lysobacteraceae</taxon>
        <taxon>Chiayiivirga</taxon>
    </lineage>
</organism>
<comment type="caution">
    <text evidence="1">The sequence shown here is derived from an EMBL/GenBank/DDBJ whole genome shotgun (WGS) entry which is preliminary data.</text>
</comment>
<reference evidence="1 2" key="1">
    <citation type="submission" date="2020-08" db="EMBL/GenBank/DDBJ databases">
        <title>Genomic Encyclopedia of Type Strains, Phase IV (KMG-IV): sequencing the most valuable type-strain genomes for metagenomic binning, comparative biology and taxonomic classification.</title>
        <authorList>
            <person name="Goeker M."/>
        </authorList>
    </citation>
    <scope>NUCLEOTIDE SEQUENCE [LARGE SCALE GENOMIC DNA]</scope>
    <source>
        <strain evidence="1 2">DSM 24163</strain>
    </source>
</reference>
<gene>
    <name evidence="1" type="ORF">HNQ52_001330</name>
</gene>
<proteinExistence type="predicted"/>